<feature type="region of interest" description="Disordered" evidence="1">
    <location>
        <begin position="1"/>
        <end position="26"/>
    </location>
</feature>
<name>A0ABY2CJV4_METMH</name>
<evidence type="ECO:0000313" key="3">
    <source>
        <dbReference type="Proteomes" id="UP000295649"/>
    </source>
</evidence>
<evidence type="ECO:0000313" key="2">
    <source>
        <dbReference type="EMBL" id="TCV82275.1"/>
    </source>
</evidence>
<dbReference type="RefSeq" id="WP_132325192.1">
    <property type="nucleotide sequence ID" value="NZ_LUUF01000005.1"/>
</dbReference>
<proteinExistence type="predicted"/>
<evidence type="ECO:0000256" key="1">
    <source>
        <dbReference type="SAM" id="MobiDB-lite"/>
    </source>
</evidence>
<dbReference type="EMBL" id="SMCN01000014">
    <property type="protein sequence ID" value="TCV82275.1"/>
    <property type="molecule type" value="Genomic_DNA"/>
</dbReference>
<dbReference type="Pfam" id="PF05930">
    <property type="entry name" value="Phage_AlpA"/>
    <property type="match status" value="1"/>
</dbReference>
<dbReference type="Proteomes" id="UP000295649">
    <property type="component" value="Unassembled WGS sequence"/>
</dbReference>
<gene>
    <name evidence="2" type="ORF">EDE11_11438</name>
</gene>
<dbReference type="InterPro" id="IPR010260">
    <property type="entry name" value="AlpA"/>
</dbReference>
<keyword evidence="3" id="KW-1185">Reference proteome</keyword>
<reference evidence="2 3" key="1">
    <citation type="submission" date="2019-03" db="EMBL/GenBank/DDBJ databases">
        <title>Systems level insights into methane cycling in arid and semi-arid ecosystems.</title>
        <authorList>
            <person name="Kalyuzhnaya M."/>
        </authorList>
    </citation>
    <scope>NUCLEOTIDE SEQUENCE [LARGE SCALE GENOMIC DNA]</scope>
    <source>
        <strain evidence="2 3">S-1</strain>
    </source>
</reference>
<accession>A0ABY2CJV4</accession>
<protein>
    <submittedName>
        <fullName evidence="2">AlpA family transcriptional regulator</fullName>
    </submittedName>
</protein>
<sequence length="89" mass="9547">MVAKPDNAQRAPTANSRRQRNKLTYTPAPLPAEGFVRLPSVLSVLGVSKSTFLNGVKEGKYPAGTLLSSRCRVWPVADIRALLDKIGGA</sequence>
<comment type="caution">
    <text evidence="2">The sequence shown here is derived from an EMBL/GenBank/DDBJ whole genome shotgun (WGS) entry which is preliminary data.</text>
</comment>
<organism evidence="2 3">
    <name type="scientific">Methylomonas methanica</name>
    <dbReference type="NCBI Taxonomy" id="421"/>
    <lineage>
        <taxon>Bacteria</taxon>
        <taxon>Pseudomonadati</taxon>
        <taxon>Pseudomonadota</taxon>
        <taxon>Gammaproteobacteria</taxon>
        <taxon>Methylococcales</taxon>
        <taxon>Methylococcaceae</taxon>
        <taxon>Methylomonas</taxon>
    </lineage>
</organism>